<dbReference type="AlphaFoldDB" id="A0A4Q9PC04"/>
<dbReference type="EMBL" id="ML145309">
    <property type="protein sequence ID" value="TBU51545.1"/>
    <property type="molecule type" value="Genomic_DNA"/>
</dbReference>
<gene>
    <name evidence="1" type="ORF">BD310DRAFT_335326</name>
</gene>
<proteinExistence type="predicted"/>
<evidence type="ECO:0000313" key="1">
    <source>
        <dbReference type="EMBL" id="TBU51545.1"/>
    </source>
</evidence>
<reference evidence="1 2" key="1">
    <citation type="submission" date="2019-01" db="EMBL/GenBank/DDBJ databases">
        <title>Draft genome sequences of three monokaryotic isolates of the white-rot basidiomycete fungus Dichomitus squalens.</title>
        <authorList>
            <consortium name="DOE Joint Genome Institute"/>
            <person name="Lopez S.C."/>
            <person name="Andreopoulos B."/>
            <person name="Pangilinan J."/>
            <person name="Lipzen A."/>
            <person name="Riley R."/>
            <person name="Ahrendt S."/>
            <person name="Ng V."/>
            <person name="Barry K."/>
            <person name="Daum C."/>
            <person name="Grigoriev I.V."/>
            <person name="Hilden K.S."/>
            <person name="Makela M.R."/>
            <person name="de Vries R.P."/>
        </authorList>
    </citation>
    <scope>NUCLEOTIDE SEQUENCE [LARGE SCALE GENOMIC DNA]</scope>
    <source>
        <strain evidence="1 2">CBS 464.89</strain>
    </source>
</reference>
<protein>
    <submittedName>
        <fullName evidence="1">Uncharacterized protein</fullName>
    </submittedName>
</protein>
<dbReference type="Proteomes" id="UP000292082">
    <property type="component" value="Unassembled WGS sequence"/>
</dbReference>
<organism evidence="1 2">
    <name type="scientific">Dichomitus squalens</name>
    <dbReference type="NCBI Taxonomy" id="114155"/>
    <lineage>
        <taxon>Eukaryota</taxon>
        <taxon>Fungi</taxon>
        <taxon>Dikarya</taxon>
        <taxon>Basidiomycota</taxon>
        <taxon>Agaricomycotina</taxon>
        <taxon>Agaricomycetes</taxon>
        <taxon>Polyporales</taxon>
        <taxon>Polyporaceae</taxon>
        <taxon>Dichomitus</taxon>
    </lineage>
</organism>
<accession>A0A4Q9PC04</accession>
<name>A0A4Q9PC04_9APHY</name>
<evidence type="ECO:0000313" key="2">
    <source>
        <dbReference type="Proteomes" id="UP000292082"/>
    </source>
</evidence>
<keyword evidence="2" id="KW-1185">Reference proteome</keyword>
<sequence>MQRRPIRDYRGRFQTRDTAIQCVRFSSLYAKSTARCWADRICNSARSGRGLLHRRLPFPTGQHWGGLVCLSEHAPGQVARPSVSDQTQLPRVCQDPGHRTCREAWITLAEVALRWLTHHGLTKCEHGDPFVTGMSRQRALSV</sequence>